<feature type="non-terminal residue" evidence="1">
    <location>
        <position position="1"/>
    </location>
</feature>
<organism evidence="1 2">
    <name type="scientific">Pseudomonas savastanoi pv. glycinea str. race 4</name>
    <dbReference type="NCBI Taxonomy" id="875330"/>
    <lineage>
        <taxon>Bacteria</taxon>
        <taxon>Pseudomonadati</taxon>
        <taxon>Pseudomonadota</taxon>
        <taxon>Gammaproteobacteria</taxon>
        <taxon>Pseudomonadales</taxon>
        <taxon>Pseudomonadaceae</taxon>
        <taxon>Pseudomonas</taxon>
    </lineage>
</organism>
<evidence type="ECO:0000313" key="1">
    <source>
        <dbReference type="EMBL" id="EGH18798.1"/>
    </source>
</evidence>
<dbReference type="AlphaFoldDB" id="F3CHQ6"/>
<evidence type="ECO:0000313" key="2">
    <source>
        <dbReference type="Proteomes" id="UP000005466"/>
    </source>
</evidence>
<name>F3CHQ6_PSESG</name>
<dbReference type="EMBL" id="ADWY01003182">
    <property type="protein sequence ID" value="EGH18798.1"/>
    <property type="molecule type" value="Genomic_DNA"/>
</dbReference>
<sequence>TVEGPARERMGELLVEALQQSSGEITPQALEKARLGPLRAPLVVVVIAR</sequence>
<dbReference type="Proteomes" id="UP000005466">
    <property type="component" value="Unassembled WGS sequence"/>
</dbReference>
<reference evidence="1 2" key="1">
    <citation type="journal article" date="2011" name="PLoS Pathog.">
        <title>Dynamic evolution of pathogenicity revealed by sequencing and comparative genomics of 19 Pseudomonas syringae isolates.</title>
        <authorList>
            <person name="Baltrus D.A."/>
            <person name="Nishimura M.T."/>
            <person name="Romanchuk A."/>
            <person name="Chang J.H."/>
            <person name="Mukhtar M.S."/>
            <person name="Cherkis K."/>
            <person name="Roach J."/>
            <person name="Grant S.R."/>
            <person name="Jones C.D."/>
            <person name="Dangl J.L."/>
        </authorList>
    </citation>
    <scope>NUCLEOTIDE SEQUENCE [LARGE SCALE GENOMIC DNA]</scope>
    <source>
        <strain evidence="2">race 4</strain>
    </source>
</reference>
<accession>F3CHQ6</accession>
<proteinExistence type="predicted"/>
<gene>
    <name evidence="1" type="ORF">Pgy4_38146</name>
</gene>
<feature type="non-terminal residue" evidence="1">
    <location>
        <position position="49"/>
    </location>
</feature>
<protein>
    <submittedName>
        <fullName evidence="1">Nitroreductase family protein</fullName>
    </submittedName>
</protein>
<comment type="caution">
    <text evidence="1">The sequence shown here is derived from an EMBL/GenBank/DDBJ whole genome shotgun (WGS) entry which is preliminary data.</text>
</comment>